<evidence type="ECO:0000313" key="3">
    <source>
        <dbReference type="Proteomes" id="UP000297693"/>
    </source>
</evidence>
<dbReference type="Pfam" id="PF03091">
    <property type="entry name" value="CutA1"/>
    <property type="match status" value="1"/>
</dbReference>
<gene>
    <name evidence="2" type="ORF">EHQ58_15085</name>
</gene>
<dbReference type="Proteomes" id="UP000297693">
    <property type="component" value="Unassembled WGS sequence"/>
</dbReference>
<dbReference type="GO" id="GO:0010038">
    <property type="term" value="P:response to metal ion"/>
    <property type="evidence" value="ECO:0007669"/>
    <property type="project" value="InterPro"/>
</dbReference>
<proteinExistence type="inferred from homology"/>
<dbReference type="OrthoDB" id="37622at2"/>
<dbReference type="RefSeq" id="WP_135624740.1">
    <property type="nucleotide sequence ID" value="NZ_RQGD01000039.1"/>
</dbReference>
<sequence>MEQIQFIYITVKDTIEAERIARALVEERLVACANILPAVTSIYIWKNELQSDSEVLLFLKTKESLVDRAISRAKELHSYEVPCIVSYEAKNGNPDYLEWIRNSL</sequence>
<dbReference type="PANTHER" id="PTHR23419">
    <property type="entry name" value="DIVALENT CATION TOLERANCE CUTA-RELATED"/>
    <property type="match status" value="1"/>
</dbReference>
<dbReference type="InterPro" id="IPR004323">
    <property type="entry name" value="Ion_tolerance_CutA"/>
</dbReference>
<dbReference type="InterPro" id="IPR015867">
    <property type="entry name" value="N-reg_PII/ATP_PRibTrfase_C"/>
</dbReference>
<keyword evidence="3" id="KW-1185">Reference proteome</keyword>
<accession>A0A4R9JXB6</accession>
<name>A0A4R9JXB6_9LEPT</name>
<evidence type="ECO:0000256" key="1">
    <source>
        <dbReference type="ARBA" id="ARBA00010169"/>
    </source>
</evidence>
<comment type="similarity">
    <text evidence="1">Belongs to the CutA family.</text>
</comment>
<dbReference type="Gene3D" id="3.30.70.120">
    <property type="match status" value="1"/>
</dbReference>
<dbReference type="GO" id="GO:0005507">
    <property type="term" value="F:copper ion binding"/>
    <property type="evidence" value="ECO:0007669"/>
    <property type="project" value="TreeGrafter"/>
</dbReference>
<comment type="caution">
    <text evidence="2">The sequence shown here is derived from an EMBL/GenBank/DDBJ whole genome shotgun (WGS) entry which is preliminary data.</text>
</comment>
<dbReference type="EMBL" id="RQGD01000039">
    <property type="protein sequence ID" value="TGL57112.1"/>
    <property type="molecule type" value="Genomic_DNA"/>
</dbReference>
<dbReference type="PANTHER" id="PTHR23419:SF8">
    <property type="entry name" value="FI09726P"/>
    <property type="match status" value="1"/>
</dbReference>
<dbReference type="InterPro" id="IPR011322">
    <property type="entry name" value="N-reg_PII-like_a/b"/>
</dbReference>
<organism evidence="2 3">
    <name type="scientific">Leptospira ognonensis</name>
    <dbReference type="NCBI Taxonomy" id="2484945"/>
    <lineage>
        <taxon>Bacteria</taxon>
        <taxon>Pseudomonadati</taxon>
        <taxon>Spirochaetota</taxon>
        <taxon>Spirochaetia</taxon>
        <taxon>Leptospirales</taxon>
        <taxon>Leptospiraceae</taxon>
        <taxon>Leptospira</taxon>
    </lineage>
</organism>
<dbReference type="AlphaFoldDB" id="A0A4R9JXB6"/>
<protein>
    <submittedName>
        <fullName evidence="2">Divalent-cation tolerance protein CutA</fullName>
    </submittedName>
</protein>
<dbReference type="SUPFAM" id="SSF54913">
    <property type="entry name" value="GlnB-like"/>
    <property type="match status" value="1"/>
</dbReference>
<reference evidence="2" key="1">
    <citation type="journal article" date="2019" name="PLoS Negl. Trop. Dis.">
        <title>Revisiting the worldwide diversity of Leptospira species in the environment.</title>
        <authorList>
            <person name="Vincent A.T."/>
            <person name="Schiettekatte O."/>
            <person name="Bourhy P."/>
            <person name="Veyrier F.J."/>
            <person name="Picardeau M."/>
        </authorList>
    </citation>
    <scope>NUCLEOTIDE SEQUENCE [LARGE SCALE GENOMIC DNA]</scope>
    <source>
        <strain evidence="2">201702476</strain>
    </source>
</reference>
<evidence type="ECO:0000313" key="2">
    <source>
        <dbReference type="EMBL" id="TGL57112.1"/>
    </source>
</evidence>